<proteinExistence type="predicted"/>
<dbReference type="GO" id="GO:0006325">
    <property type="term" value="P:chromatin organization"/>
    <property type="evidence" value="ECO:0007669"/>
    <property type="project" value="TreeGrafter"/>
</dbReference>
<dbReference type="STRING" id="307972.A0A2G8K9L6"/>
<dbReference type="Proteomes" id="UP000230750">
    <property type="component" value="Unassembled WGS sequence"/>
</dbReference>
<keyword evidence="2" id="KW-1185">Reference proteome</keyword>
<sequence>MLAGVPFHVETDNRENFPSDRSFHCFKKQRDKFYELLREWQVQHTIPGWSMHASMATRIRELVAMATDITNIFHFAKLFTSQLIKMCLEDPDQVTGPHENFLLNHLKMENPDKLKRLEERFTTPSSVVGPCPPAQFPGCQEFFRKFILEADSLINFHIYLTKVSHHLPVFLTRKYDRLATFYSLKLQELKDQFLACLQTVQILAKFLGLIKFLPYKQNEKVSEKLKEEIMAGRPKHMLYEAYVYV</sequence>
<evidence type="ECO:0000313" key="2">
    <source>
        <dbReference type="Proteomes" id="UP000230750"/>
    </source>
</evidence>
<gene>
    <name evidence="1" type="ORF">BSL78_18459</name>
</gene>
<organism evidence="1 2">
    <name type="scientific">Stichopus japonicus</name>
    <name type="common">Sea cucumber</name>
    <dbReference type="NCBI Taxonomy" id="307972"/>
    <lineage>
        <taxon>Eukaryota</taxon>
        <taxon>Metazoa</taxon>
        <taxon>Echinodermata</taxon>
        <taxon>Eleutherozoa</taxon>
        <taxon>Echinozoa</taxon>
        <taxon>Holothuroidea</taxon>
        <taxon>Aspidochirotacea</taxon>
        <taxon>Aspidochirotida</taxon>
        <taxon>Stichopodidae</taxon>
        <taxon>Apostichopus</taxon>
    </lineage>
</organism>
<dbReference type="PANTHER" id="PTHR28678">
    <property type="entry name" value="CODANIN-1"/>
    <property type="match status" value="1"/>
</dbReference>
<evidence type="ECO:0000313" key="1">
    <source>
        <dbReference type="EMBL" id="PIK44665.1"/>
    </source>
</evidence>
<dbReference type="GO" id="GO:0005634">
    <property type="term" value="C:nucleus"/>
    <property type="evidence" value="ECO:0007669"/>
    <property type="project" value="TreeGrafter"/>
</dbReference>
<dbReference type="OrthoDB" id="20982at2759"/>
<protein>
    <submittedName>
        <fullName evidence="1">Putative codanin-1-like</fullName>
    </submittedName>
</protein>
<comment type="caution">
    <text evidence="1">The sequence shown here is derived from an EMBL/GenBank/DDBJ whole genome shotgun (WGS) entry which is preliminary data.</text>
</comment>
<name>A0A2G8K9L6_STIJA</name>
<accession>A0A2G8K9L6</accession>
<dbReference type="AlphaFoldDB" id="A0A2G8K9L6"/>
<dbReference type="PANTHER" id="PTHR28678:SF1">
    <property type="entry name" value="CODANIN-1"/>
    <property type="match status" value="1"/>
</dbReference>
<dbReference type="EMBL" id="MRZV01000762">
    <property type="protein sequence ID" value="PIK44665.1"/>
    <property type="molecule type" value="Genomic_DNA"/>
</dbReference>
<reference evidence="1 2" key="1">
    <citation type="journal article" date="2017" name="PLoS Biol.">
        <title>The sea cucumber genome provides insights into morphological evolution and visceral regeneration.</title>
        <authorList>
            <person name="Zhang X."/>
            <person name="Sun L."/>
            <person name="Yuan J."/>
            <person name="Sun Y."/>
            <person name="Gao Y."/>
            <person name="Zhang L."/>
            <person name="Li S."/>
            <person name="Dai H."/>
            <person name="Hamel J.F."/>
            <person name="Liu C."/>
            <person name="Yu Y."/>
            <person name="Liu S."/>
            <person name="Lin W."/>
            <person name="Guo K."/>
            <person name="Jin S."/>
            <person name="Xu P."/>
            <person name="Storey K.B."/>
            <person name="Huan P."/>
            <person name="Zhang T."/>
            <person name="Zhou Y."/>
            <person name="Zhang J."/>
            <person name="Lin C."/>
            <person name="Li X."/>
            <person name="Xing L."/>
            <person name="Huo D."/>
            <person name="Sun M."/>
            <person name="Wang L."/>
            <person name="Mercier A."/>
            <person name="Li F."/>
            <person name="Yang H."/>
            <person name="Xiang J."/>
        </authorList>
    </citation>
    <scope>NUCLEOTIDE SEQUENCE [LARGE SCALE GENOMIC DNA]</scope>
    <source>
        <strain evidence="1">Shaxun</strain>
        <tissue evidence="1">Muscle</tissue>
    </source>
</reference>
<dbReference type="InterPro" id="IPR040031">
    <property type="entry name" value="Codanin-1"/>
</dbReference>